<evidence type="ECO:0000313" key="1">
    <source>
        <dbReference type="EMBL" id="KIK98384.1"/>
    </source>
</evidence>
<keyword evidence="2" id="KW-1185">Reference proteome</keyword>
<protein>
    <submittedName>
        <fullName evidence="1">Uncharacterized protein</fullName>
    </submittedName>
</protein>
<dbReference type="Proteomes" id="UP000054538">
    <property type="component" value="Unassembled WGS sequence"/>
</dbReference>
<evidence type="ECO:0000313" key="2">
    <source>
        <dbReference type="Proteomes" id="UP000054538"/>
    </source>
</evidence>
<proteinExistence type="predicted"/>
<dbReference type="OrthoDB" id="2661033at2759"/>
<feature type="non-terminal residue" evidence="1">
    <location>
        <position position="1"/>
    </location>
</feature>
<dbReference type="AlphaFoldDB" id="A0A0D0E8C8"/>
<reference evidence="2" key="2">
    <citation type="submission" date="2015-01" db="EMBL/GenBank/DDBJ databases">
        <title>Evolutionary Origins and Diversification of the Mycorrhizal Mutualists.</title>
        <authorList>
            <consortium name="DOE Joint Genome Institute"/>
            <consortium name="Mycorrhizal Genomics Consortium"/>
            <person name="Kohler A."/>
            <person name="Kuo A."/>
            <person name="Nagy L.G."/>
            <person name="Floudas D."/>
            <person name="Copeland A."/>
            <person name="Barry K.W."/>
            <person name="Cichocki N."/>
            <person name="Veneault-Fourrey C."/>
            <person name="LaButti K."/>
            <person name="Lindquist E.A."/>
            <person name="Lipzen A."/>
            <person name="Lundell T."/>
            <person name="Morin E."/>
            <person name="Murat C."/>
            <person name="Riley R."/>
            <person name="Ohm R."/>
            <person name="Sun H."/>
            <person name="Tunlid A."/>
            <person name="Henrissat B."/>
            <person name="Grigoriev I.V."/>
            <person name="Hibbett D.S."/>
            <person name="Martin F."/>
        </authorList>
    </citation>
    <scope>NUCLEOTIDE SEQUENCE [LARGE SCALE GENOMIC DNA]</scope>
    <source>
        <strain evidence="2">Ve08.2h10</strain>
    </source>
</reference>
<gene>
    <name evidence="1" type="ORF">PAXRUDRAFT_134365</name>
</gene>
<sequence length="67" mass="7377">YHEALQAWECKKACANAEKQEFSMKQPILGKLLPVIPCPKVSVVVEDGSDGEEFAFDNDGASYISDE</sequence>
<name>A0A0D0E8C8_9AGAM</name>
<dbReference type="InParanoid" id="A0A0D0E8C8"/>
<accession>A0A0D0E8C8</accession>
<dbReference type="EMBL" id="KN824895">
    <property type="protein sequence ID" value="KIK98384.1"/>
    <property type="molecule type" value="Genomic_DNA"/>
</dbReference>
<organism evidence="1 2">
    <name type="scientific">Paxillus rubicundulus Ve08.2h10</name>
    <dbReference type="NCBI Taxonomy" id="930991"/>
    <lineage>
        <taxon>Eukaryota</taxon>
        <taxon>Fungi</taxon>
        <taxon>Dikarya</taxon>
        <taxon>Basidiomycota</taxon>
        <taxon>Agaricomycotina</taxon>
        <taxon>Agaricomycetes</taxon>
        <taxon>Agaricomycetidae</taxon>
        <taxon>Boletales</taxon>
        <taxon>Paxilineae</taxon>
        <taxon>Paxillaceae</taxon>
        <taxon>Paxillus</taxon>
    </lineage>
</organism>
<dbReference type="HOGENOM" id="CLU_2819571_0_0_1"/>
<reference evidence="1 2" key="1">
    <citation type="submission" date="2014-04" db="EMBL/GenBank/DDBJ databases">
        <authorList>
            <consortium name="DOE Joint Genome Institute"/>
            <person name="Kuo A."/>
            <person name="Kohler A."/>
            <person name="Jargeat P."/>
            <person name="Nagy L.G."/>
            <person name="Floudas D."/>
            <person name="Copeland A."/>
            <person name="Barry K.W."/>
            <person name="Cichocki N."/>
            <person name="Veneault-Fourrey C."/>
            <person name="LaButti K."/>
            <person name="Lindquist E.A."/>
            <person name="Lipzen A."/>
            <person name="Lundell T."/>
            <person name="Morin E."/>
            <person name="Murat C."/>
            <person name="Sun H."/>
            <person name="Tunlid A."/>
            <person name="Henrissat B."/>
            <person name="Grigoriev I.V."/>
            <person name="Hibbett D.S."/>
            <person name="Martin F."/>
            <person name="Nordberg H.P."/>
            <person name="Cantor M.N."/>
            <person name="Hua S.X."/>
        </authorList>
    </citation>
    <scope>NUCLEOTIDE SEQUENCE [LARGE SCALE GENOMIC DNA]</scope>
    <source>
        <strain evidence="1 2">Ve08.2h10</strain>
    </source>
</reference>